<dbReference type="Proteomes" id="UP000666915">
    <property type="component" value="Unassembled WGS sequence"/>
</dbReference>
<name>A0ABS3QVI7_9ACTN</name>
<feature type="non-terminal residue" evidence="2">
    <location>
        <position position="90"/>
    </location>
</feature>
<evidence type="ECO:0000313" key="2">
    <source>
        <dbReference type="EMBL" id="MBO2437840.1"/>
    </source>
</evidence>
<proteinExistence type="predicted"/>
<feature type="region of interest" description="Disordered" evidence="1">
    <location>
        <begin position="68"/>
        <end position="90"/>
    </location>
</feature>
<reference evidence="2 3" key="1">
    <citation type="submission" date="2021-03" db="EMBL/GenBank/DDBJ databases">
        <authorList>
            <person name="Kanchanasin P."/>
            <person name="Saeng-In P."/>
            <person name="Phongsopitanun W."/>
            <person name="Yuki M."/>
            <person name="Kudo T."/>
            <person name="Ohkuma M."/>
            <person name="Tanasupawat S."/>
        </authorList>
    </citation>
    <scope>NUCLEOTIDE SEQUENCE [LARGE SCALE GENOMIC DNA]</scope>
    <source>
        <strain evidence="2 3">L46</strain>
    </source>
</reference>
<sequence length="90" mass="9752">MSQITCAMGYPFSPSVFSVRCLRLGGLAELIGDLWIARYVALARASWRRRSTATADVPPLAVAAAVERAPRPAGVDEEHAGTPSREITRR</sequence>
<gene>
    <name evidence="2" type="ORF">J4557_09950</name>
</gene>
<accession>A0ABS3QVI7</accession>
<comment type="caution">
    <text evidence="2">The sequence shown here is derived from an EMBL/GenBank/DDBJ whole genome shotgun (WGS) entry which is preliminary data.</text>
</comment>
<evidence type="ECO:0000313" key="3">
    <source>
        <dbReference type="Proteomes" id="UP000666915"/>
    </source>
</evidence>
<protein>
    <submittedName>
        <fullName evidence="2">Uncharacterized protein</fullName>
    </submittedName>
</protein>
<dbReference type="RefSeq" id="WP_208266166.1">
    <property type="nucleotide sequence ID" value="NZ_JAGEOK010000005.1"/>
</dbReference>
<keyword evidence="3" id="KW-1185">Reference proteome</keyword>
<dbReference type="EMBL" id="JAGEOK010000005">
    <property type="protein sequence ID" value="MBO2437840.1"/>
    <property type="molecule type" value="Genomic_DNA"/>
</dbReference>
<evidence type="ECO:0000256" key="1">
    <source>
        <dbReference type="SAM" id="MobiDB-lite"/>
    </source>
</evidence>
<organism evidence="2 3">
    <name type="scientific">Actinomadura nitritigenes</name>
    <dbReference type="NCBI Taxonomy" id="134602"/>
    <lineage>
        <taxon>Bacteria</taxon>
        <taxon>Bacillati</taxon>
        <taxon>Actinomycetota</taxon>
        <taxon>Actinomycetes</taxon>
        <taxon>Streptosporangiales</taxon>
        <taxon>Thermomonosporaceae</taxon>
        <taxon>Actinomadura</taxon>
    </lineage>
</organism>